<protein>
    <submittedName>
        <fullName evidence="3">Uncharacterized protein</fullName>
    </submittedName>
</protein>
<gene>
    <name evidence="3" type="ORF">H9Q10_04295</name>
</gene>
<organism evidence="3 4">
    <name type="scientific">Eikenella glucosivorans</name>
    <dbReference type="NCBI Taxonomy" id="2766967"/>
    <lineage>
        <taxon>Bacteria</taxon>
        <taxon>Pseudomonadati</taxon>
        <taxon>Pseudomonadota</taxon>
        <taxon>Betaproteobacteria</taxon>
        <taxon>Neisseriales</taxon>
        <taxon>Neisseriaceae</taxon>
        <taxon>Eikenella</taxon>
    </lineage>
</organism>
<evidence type="ECO:0000256" key="2">
    <source>
        <dbReference type="SAM" id="SignalP"/>
    </source>
</evidence>
<evidence type="ECO:0000313" key="3">
    <source>
        <dbReference type="EMBL" id="MBH5328885.1"/>
    </source>
</evidence>
<feature type="chain" id="PRO_5046229204" evidence="2">
    <location>
        <begin position="20"/>
        <end position="170"/>
    </location>
</feature>
<accession>A0ABS0N9D5</accession>
<comment type="caution">
    <text evidence="3">The sequence shown here is derived from an EMBL/GenBank/DDBJ whole genome shotgun (WGS) entry which is preliminary data.</text>
</comment>
<keyword evidence="4" id="KW-1185">Reference proteome</keyword>
<evidence type="ECO:0000313" key="4">
    <source>
        <dbReference type="Proteomes" id="UP000768471"/>
    </source>
</evidence>
<name>A0ABS0N9D5_9NEIS</name>
<feature type="region of interest" description="Disordered" evidence="1">
    <location>
        <begin position="79"/>
        <end position="108"/>
    </location>
</feature>
<dbReference type="RefSeq" id="WP_197902801.1">
    <property type="nucleotide sequence ID" value="NZ_JACSGR010000003.1"/>
</dbReference>
<dbReference type="Proteomes" id="UP000768471">
    <property type="component" value="Unassembled WGS sequence"/>
</dbReference>
<sequence>MRQIPTLLLLAALSAPAAAQHQPASPAVFHTGCEQLHKDVNTLANGSLCYRGNSEAAEYFNELSMVLLFSHPKVDQCRQQTSHDLQQERAANATSPANSDLGKQCADSRAERARLRRQIEAFADEKMPEYAAEEAPKRGLTATELLRQTRAEEAARRARVDAYIRQAEGQ</sequence>
<reference evidence="3 4" key="1">
    <citation type="submission" date="2020-09" db="EMBL/GenBank/DDBJ databases">
        <title>Eikenella S3660 sp. nov., isolated from a throat swab.</title>
        <authorList>
            <person name="Buhl M."/>
        </authorList>
    </citation>
    <scope>NUCLEOTIDE SEQUENCE [LARGE SCALE GENOMIC DNA]</scope>
    <source>
        <strain evidence="3 4">S3360</strain>
    </source>
</reference>
<keyword evidence="2" id="KW-0732">Signal</keyword>
<proteinExistence type="predicted"/>
<dbReference type="EMBL" id="JACSGR010000003">
    <property type="protein sequence ID" value="MBH5328885.1"/>
    <property type="molecule type" value="Genomic_DNA"/>
</dbReference>
<feature type="signal peptide" evidence="2">
    <location>
        <begin position="1"/>
        <end position="19"/>
    </location>
</feature>
<evidence type="ECO:0000256" key="1">
    <source>
        <dbReference type="SAM" id="MobiDB-lite"/>
    </source>
</evidence>